<feature type="region of interest" description="Disordered" evidence="1">
    <location>
        <begin position="53"/>
        <end position="102"/>
    </location>
</feature>
<evidence type="ECO:0000313" key="3">
    <source>
        <dbReference type="Proteomes" id="UP000792457"/>
    </source>
</evidence>
<dbReference type="Proteomes" id="UP000792457">
    <property type="component" value="Unassembled WGS sequence"/>
</dbReference>
<dbReference type="AlphaFoldDB" id="A0A8K0JZF9"/>
<organism evidence="2 3">
    <name type="scientific">Ladona fulva</name>
    <name type="common">Scarce chaser dragonfly</name>
    <name type="synonym">Libellula fulva</name>
    <dbReference type="NCBI Taxonomy" id="123851"/>
    <lineage>
        <taxon>Eukaryota</taxon>
        <taxon>Metazoa</taxon>
        <taxon>Ecdysozoa</taxon>
        <taxon>Arthropoda</taxon>
        <taxon>Hexapoda</taxon>
        <taxon>Insecta</taxon>
        <taxon>Pterygota</taxon>
        <taxon>Palaeoptera</taxon>
        <taxon>Odonata</taxon>
        <taxon>Epiprocta</taxon>
        <taxon>Anisoptera</taxon>
        <taxon>Libelluloidea</taxon>
        <taxon>Libellulidae</taxon>
        <taxon>Ladona</taxon>
    </lineage>
</organism>
<evidence type="ECO:0000313" key="2">
    <source>
        <dbReference type="EMBL" id="KAG8224772.1"/>
    </source>
</evidence>
<protein>
    <submittedName>
        <fullName evidence="2">Uncharacterized protein</fullName>
    </submittedName>
</protein>
<comment type="caution">
    <text evidence="2">The sequence shown here is derived from an EMBL/GenBank/DDBJ whole genome shotgun (WGS) entry which is preliminary data.</text>
</comment>
<name>A0A8K0JZF9_LADFU</name>
<proteinExistence type="predicted"/>
<sequence length="135" mass="14629">MTTERKTEKLTLNFPFLRTGRGQTLDNLGDDWVMACAVLAIVQQSEAQFGGGDNVGPFLFPGNGANPIGRPPRPPRPGGSTTTRRPSVGGSGCNCPTTPEYNPTYRSCTTETALLQIQTLQRRRRPPLVKGEAEI</sequence>
<dbReference type="EMBL" id="KZ308212">
    <property type="protein sequence ID" value="KAG8224772.1"/>
    <property type="molecule type" value="Genomic_DNA"/>
</dbReference>
<evidence type="ECO:0000256" key="1">
    <source>
        <dbReference type="SAM" id="MobiDB-lite"/>
    </source>
</evidence>
<feature type="compositionally biased region" description="Low complexity" evidence="1">
    <location>
        <begin position="78"/>
        <end position="87"/>
    </location>
</feature>
<keyword evidence="3" id="KW-1185">Reference proteome</keyword>
<gene>
    <name evidence="2" type="ORF">J437_LFUL002216</name>
</gene>
<reference evidence="2" key="1">
    <citation type="submission" date="2013-04" db="EMBL/GenBank/DDBJ databases">
        <authorList>
            <person name="Qu J."/>
            <person name="Murali S.C."/>
            <person name="Bandaranaike D."/>
            <person name="Bellair M."/>
            <person name="Blankenburg K."/>
            <person name="Chao H."/>
            <person name="Dinh H."/>
            <person name="Doddapaneni H."/>
            <person name="Downs B."/>
            <person name="Dugan-Rocha S."/>
            <person name="Elkadiri S."/>
            <person name="Gnanaolivu R.D."/>
            <person name="Hernandez B."/>
            <person name="Javaid M."/>
            <person name="Jayaseelan J.C."/>
            <person name="Lee S."/>
            <person name="Li M."/>
            <person name="Ming W."/>
            <person name="Munidasa M."/>
            <person name="Muniz J."/>
            <person name="Nguyen L."/>
            <person name="Ongeri F."/>
            <person name="Osuji N."/>
            <person name="Pu L.-L."/>
            <person name="Puazo M."/>
            <person name="Qu C."/>
            <person name="Quiroz J."/>
            <person name="Raj R."/>
            <person name="Weissenberger G."/>
            <person name="Xin Y."/>
            <person name="Zou X."/>
            <person name="Han Y."/>
            <person name="Richards S."/>
            <person name="Worley K."/>
            <person name="Muzny D."/>
            <person name="Gibbs R."/>
        </authorList>
    </citation>
    <scope>NUCLEOTIDE SEQUENCE</scope>
    <source>
        <strain evidence="2">Sampled in the wild</strain>
    </source>
</reference>
<reference evidence="2" key="2">
    <citation type="submission" date="2017-10" db="EMBL/GenBank/DDBJ databases">
        <title>Ladona fulva Genome sequencing and assembly.</title>
        <authorList>
            <person name="Murali S."/>
            <person name="Richards S."/>
            <person name="Bandaranaike D."/>
            <person name="Bellair M."/>
            <person name="Blankenburg K."/>
            <person name="Chao H."/>
            <person name="Dinh H."/>
            <person name="Doddapaneni H."/>
            <person name="Dugan-Rocha S."/>
            <person name="Elkadiri S."/>
            <person name="Gnanaolivu R."/>
            <person name="Hernandez B."/>
            <person name="Skinner E."/>
            <person name="Javaid M."/>
            <person name="Lee S."/>
            <person name="Li M."/>
            <person name="Ming W."/>
            <person name="Munidasa M."/>
            <person name="Muniz J."/>
            <person name="Nguyen L."/>
            <person name="Hughes D."/>
            <person name="Osuji N."/>
            <person name="Pu L.-L."/>
            <person name="Puazo M."/>
            <person name="Qu C."/>
            <person name="Quiroz J."/>
            <person name="Raj R."/>
            <person name="Weissenberger G."/>
            <person name="Xin Y."/>
            <person name="Zou X."/>
            <person name="Han Y."/>
            <person name="Worley K."/>
            <person name="Muzny D."/>
            <person name="Gibbs R."/>
        </authorList>
    </citation>
    <scope>NUCLEOTIDE SEQUENCE</scope>
    <source>
        <strain evidence="2">Sampled in the wild</strain>
    </source>
</reference>
<accession>A0A8K0JZF9</accession>